<evidence type="ECO:0000313" key="2">
    <source>
        <dbReference type="Proteomes" id="UP001152888"/>
    </source>
</evidence>
<accession>A0A9P0PZ21</accession>
<dbReference type="OrthoDB" id="78101at2759"/>
<dbReference type="AlphaFoldDB" id="A0A9P0PZ21"/>
<dbReference type="EMBL" id="CAKOFQ010007499">
    <property type="protein sequence ID" value="CAH2002559.1"/>
    <property type="molecule type" value="Genomic_DNA"/>
</dbReference>
<proteinExistence type="predicted"/>
<evidence type="ECO:0000313" key="1">
    <source>
        <dbReference type="EMBL" id="CAH2002559.1"/>
    </source>
</evidence>
<keyword evidence="2" id="KW-1185">Reference proteome</keyword>
<organism evidence="1 2">
    <name type="scientific">Acanthoscelides obtectus</name>
    <name type="common">Bean weevil</name>
    <name type="synonym">Bruchus obtectus</name>
    <dbReference type="NCBI Taxonomy" id="200917"/>
    <lineage>
        <taxon>Eukaryota</taxon>
        <taxon>Metazoa</taxon>
        <taxon>Ecdysozoa</taxon>
        <taxon>Arthropoda</taxon>
        <taxon>Hexapoda</taxon>
        <taxon>Insecta</taxon>
        <taxon>Pterygota</taxon>
        <taxon>Neoptera</taxon>
        <taxon>Endopterygota</taxon>
        <taxon>Coleoptera</taxon>
        <taxon>Polyphaga</taxon>
        <taxon>Cucujiformia</taxon>
        <taxon>Chrysomeloidea</taxon>
        <taxon>Chrysomelidae</taxon>
        <taxon>Bruchinae</taxon>
        <taxon>Bruchini</taxon>
        <taxon>Acanthoscelides</taxon>
    </lineage>
</organism>
<protein>
    <submittedName>
        <fullName evidence="1">Uncharacterized protein</fullName>
    </submittedName>
</protein>
<dbReference type="Proteomes" id="UP001152888">
    <property type="component" value="Unassembled WGS sequence"/>
</dbReference>
<comment type="caution">
    <text evidence="1">The sequence shown here is derived from an EMBL/GenBank/DDBJ whole genome shotgun (WGS) entry which is preliminary data.</text>
</comment>
<sequence length="209" mass="24737">MMKNLQSDAIKKIEENHQEKLDELDNSYKNKMEKLRGEYETKITDLYTARENDIKAKDAEISRLTDIIQQQCTSISNEIKSLRTQLESSMCNNNGERVIVLQKCVSKMDKLFHKSEKEYMKQISKLKQELEIKDRVAQIQLKTQKAELIARTFSEKQKQFDEIINSLEVKYIKMLEHHENQVMETKKQDEEKINSLKSLLHKHDISFDI</sequence>
<name>A0A9P0PZ21_ACAOB</name>
<reference evidence="1" key="1">
    <citation type="submission" date="2022-03" db="EMBL/GenBank/DDBJ databases">
        <authorList>
            <person name="Sayadi A."/>
        </authorList>
    </citation>
    <scope>NUCLEOTIDE SEQUENCE</scope>
</reference>
<gene>
    <name evidence="1" type="ORF">ACAOBT_LOCUS26849</name>
</gene>